<protein>
    <submittedName>
        <fullName evidence="1">Uncharacterized protein</fullName>
    </submittedName>
</protein>
<dbReference type="AlphaFoldDB" id="A0A0V1FBA0"/>
<keyword evidence="2" id="KW-1185">Reference proteome</keyword>
<proteinExistence type="predicted"/>
<dbReference type="Proteomes" id="UP000054995">
    <property type="component" value="Unassembled WGS sequence"/>
</dbReference>
<evidence type="ECO:0000313" key="2">
    <source>
        <dbReference type="Proteomes" id="UP000054995"/>
    </source>
</evidence>
<comment type="caution">
    <text evidence="1">The sequence shown here is derived from an EMBL/GenBank/DDBJ whole genome shotgun (WGS) entry which is preliminary data.</text>
</comment>
<gene>
    <name evidence="1" type="ORF">T4D_3899</name>
</gene>
<dbReference type="EMBL" id="JYDT01000146">
    <property type="protein sequence ID" value="KRY83262.1"/>
    <property type="molecule type" value="Genomic_DNA"/>
</dbReference>
<evidence type="ECO:0000313" key="1">
    <source>
        <dbReference type="EMBL" id="KRY83262.1"/>
    </source>
</evidence>
<name>A0A0V1FBA0_TRIPS</name>
<dbReference type="OrthoDB" id="5942074at2759"/>
<organism evidence="1 2">
    <name type="scientific">Trichinella pseudospiralis</name>
    <name type="common">Parasitic roundworm</name>
    <dbReference type="NCBI Taxonomy" id="6337"/>
    <lineage>
        <taxon>Eukaryota</taxon>
        <taxon>Metazoa</taxon>
        <taxon>Ecdysozoa</taxon>
        <taxon>Nematoda</taxon>
        <taxon>Enoplea</taxon>
        <taxon>Dorylaimia</taxon>
        <taxon>Trichinellida</taxon>
        <taxon>Trichinellidae</taxon>
        <taxon>Trichinella</taxon>
    </lineage>
</organism>
<reference evidence="1 2" key="1">
    <citation type="submission" date="2015-01" db="EMBL/GenBank/DDBJ databases">
        <title>Evolution of Trichinella species and genotypes.</title>
        <authorList>
            <person name="Korhonen P.K."/>
            <person name="Edoardo P."/>
            <person name="Giuseppe L.R."/>
            <person name="Gasser R.B."/>
        </authorList>
    </citation>
    <scope>NUCLEOTIDE SEQUENCE [LARGE SCALE GENOMIC DNA]</scope>
    <source>
        <strain evidence="1">ISS470</strain>
    </source>
</reference>
<sequence>MSLSHNELNYRAVAWGGAKDAGGTRAAPSLTVFLPSIPQNRRAPPDTWSYLDCLGRLHDGAGTKLFLIFYPLLMLIYGQGSHG</sequence>
<accession>A0A0V1FBA0</accession>